<reference evidence="2 3" key="1">
    <citation type="submission" date="2017-06" db="EMBL/GenBank/DDBJ databases">
        <title>the draft geome sequence of Illustriluteabacillus marina B3227.</title>
        <authorList>
            <person name="He R.-H."/>
            <person name="Du Z.-J."/>
        </authorList>
    </citation>
    <scope>NUCLEOTIDE SEQUENCE [LARGE SCALE GENOMIC DNA]</scope>
    <source>
        <strain evidence="2 3">B3227</strain>
    </source>
</reference>
<feature type="transmembrane region" description="Helical" evidence="1">
    <location>
        <begin position="273"/>
        <end position="291"/>
    </location>
</feature>
<dbReference type="EMBL" id="PJNH01000003">
    <property type="protein sequence ID" value="PKR77401.1"/>
    <property type="molecule type" value="Genomic_DNA"/>
</dbReference>
<dbReference type="GO" id="GO:0005886">
    <property type="term" value="C:plasma membrane"/>
    <property type="evidence" value="ECO:0007669"/>
    <property type="project" value="TreeGrafter"/>
</dbReference>
<protein>
    <submittedName>
        <fullName evidence="2">Short-chain fatty acid transporter</fullName>
    </submittedName>
</protein>
<gene>
    <name evidence="2" type="ORF">CEY16_11770</name>
</gene>
<keyword evidence="1" id="KW-0472">Membrane</keyword>
<proteinExistence type="predicted"/>
<keyword evidence="1" id="KW-0812">Transmembrane</keyword>
<feature type="transmembrane region" description="Helical" evidence="1">
    <location>
        <begin position="96"/>
        <end position="119"/>
    </location>
</feature>
<evidence type="ECO:0000256" key="1">
    <source>
        <dbReference type="SAM" id="Phobius"/>
    </source>
</evidence>
<feature type="transmembrane region" description="Helical" evidence="1">
    <location>
        <begin position="20"/>
        <end position="38"/>
    </location>
</feature>
<feature type="transmembrane region" description="Helical" evidence="1">
    <location>
        <begin position="417"/>
        <end position="441"/>
    </location>
</feature>
<dbReference type="PANTHER" id="PTHR41983">
    <property type="entry name" value="SHORT-CHAIN FATTY ACID TRANSPORTER-RELATED"/>
    <property type="match status" value="1"/>
</dbReference>
<feature type="transmembrane region" description="Helical" evidence="1">
    <location>
        <begin position="139"/>
        <end position="163"/>
    </location>
</feature>
<dbReference type="Pfam" id="PF02667">
    <property type="entry name" value="SCFA_trans"/>
    <property type="match status" value="1"/>
</dbReference>
<feature type="transmembrane region" description="Helical" evidence="1">
    <location>
        <begin position="311"/>
        <end position="329"/>
    </location>
</feature>
<keyword evidence="3" id="KW-1185">Reference proteome</keyword>
<sequence>MLRHAAQRFKVGIENYLPNAFIFAILLTFLTLVMGMTITGEGLMPMTSHWYSGFWDFLAFTTQMILILITGYALVKSPPLQKLMKKMASKPKNQKSAIITTILVAAITGYLSWGLGFVFGTLFAIEVAKRVQVADFRLLIAAAYTGTIAILPASITLTAPLLVNTPDHSLQEEIGLIPLTQTTFSPTMLITALLGLVVIIFAYIKMAPKQEDVIPFDNTSHSEPELEQKIIPKTIAERLDHSRIINYAMVALGVLWLFMYVGENGFNLELNIMNFAFIILGLALHGTPVSYLNAVSNGMSAAAGILVQFPFYAGIMGMMIGSGLIVVIAESFASMANEVTFPFFSFLSAAIVNIFVPSAGGQWQIQGPIMVQALETFNLPISVVVNSVSIGDVTTNLLQPFFVLPALGLAKLGLKDIWGYCLVSMILLFIVSSLTITIIPLL</sequence>
<evidence type="ECO:0000313" key="2">
    <source>
        <dbReference type="EMBL" id="PKR77401.1"/>
    </source>
</evidence>
<dbReference type="OrthoDB" id="9342495at2"/>
<comment type="caution">
    <text evidence="2">The sequence shown here is derived from an EMBL/GenBank/DDBJ whole genome shotgun (WGS) entry which is preliminary data.</text>
</comment>
<feature type="transmembrane region" description="Helical" evidence="1">
    <location>
        <begin position="50"/>
        <end position="75"/>
    </location>
</feature>
<evidence type="ECO:0000313" key="3">
    <source>
        <dbReference type="Proteomes" id="UP000243524"/>
    </source>
</evidence>
<name>A0A2I0QST6_9BACI</name>
<feature type="transmembrane region" description="Helical" evidence="1">
    <location>
        <begin position="341"/>
        <end position="360"/>
    </location>
</feature>
<feature type="transmembrane region" description="Helical" evidence="1">
    <location>
        <begin position="244"/>
        <end position="261"/>
    </location>
</feature>
<keyword evidence="1" id="KW-1133">Transmembrane helix</keyword>
<dbReference type="InterPro" id="IPR006160">
    <property type="entry name" value="SCFA_transpt_AtoE"/>
</dbReference>
<dbReference type="Proteomes" id="UP000243524">
    <property type="component" value="Unassembled WGS sequence"/>
</dbReference>
<dbReference type="RefSeq" id="WP_101332229.1">
    <property type="nucleotide sequence ID" value="NZ_PJNH01000003.1"/>
</dbReference>
<feature type="transmembrane region" description="Helical" evidence="1">
    <location>
        <begin position="184"/>
        <end position="204"/>
    </location>
</feature>
<dbReference type="AlphaFoldDB" id="A0A2I0QST6"/>
<accession>A0A2I0QST6</accession>
<dbReference type="PANTHER" id="PTHR41983:SF2">
    <property type="entry name" value="SHORT-CHAIN FATTY ACID TRANSPORTER-RELATED"/>
    <property type="match status" value="1"/>
</dbReference>
<organism evidence="2 3">
    <name type="scientific">Halalkalibacillus sediminis</name>
    <dbReference type="NCBI Taxonomy" id="2018042"/>
    <lineage>
        <taxon>Bacteria</taxon>
        <taxon>Bacillati</taxon>
        <taxon>Bacillota</taxon>
        <taxon>Bacilli</taxon>
        <taxon>Bacillales</taxon>
        <taxon>Bacillaceae</taxon>
        <taxon>Halalkalibacillus</taxon>
    </lineage>
</organism>